<name>A0A9Q0MAI1_BLOTA</name>
<feature type="compositionally biased region" description="Basic and acidic residues" evidence="1">
    <location>
        <begin position="314"/>
        <end position="340"/>
    </location>
</feature>
<proteinExistence type="predicted"/>
<feature type="compositionally biased region" description="Basic and acidic residues" evidence="1">
    <location>
        <begin position="291"/>
        <end position="306"/>
    </location>
</feature>
<feature type="compositionally biased region" description="Basic residues" evidence="1">
    <location>
        <begin position="447"/>
        <end position="458"/>
    </location>
</feature>
<feature type="region of interest" description="Disordered" evidence="1">
    <location>
        <begin position="274"/>
        <end position="340"/>
    </location>
</feature>
<sequence>MQFLKLDNVMNLMILDGGMHYNIPLKNIGSDYIQMGHQWPYSWINRYYSIASNLSQHIFNYDLLEKITQLSDKNHDRVLLTFRNREIMYENNLLLGERMIRYSGYSIINDGTFKGYLINEDYYTPLKHFVIYEMGDLSQNGNEIWINHWWPFDNDELKSVSNGCYIRLTSNPNKAVFHSRFMALPSGEEDSRFDVIQFVEEKPPSGFILNDTLYLFDMNFGCVYVFFKFNFALEKNLKRQVDYKSIDIEDFFRCDEKKPAKSVGGTRCKRTTTQIPKDGVDEDSIIDNNINEDKNKDNNENKHEDNNNVNINEGKIEEKTEEKIEDKIENKDKGSSDEITEKRTPSNLTFVKKFYSKKLKSFKSKTKIFVKSKTLKKNRIKSLKPIIGKQKLNESSSSVGSETTISPSRGLSRSTSVNNSSVKNMSIRTNNSSNIDSNLDTSIMNKPKIKMKSIKKIPKLANKLKTSKKNVKK</sequence>
<dbReference type="AlphaFoldDB" id="A0A9Q0MAI1"/>
<keyword evidence="3" id="KW-1185">Reference proteome</keyword>
<dbReference type="Proteomes" id="UP001142055">
    <property type="component" value="Chromosome 1"/>
</dbReference>
<reference evidence="2" key="1">
    <citation type="submission" date="2022-12" db="EMBL/GenBank/DDBJ databases">
        <title>Genome assemblies of Blomia tropicalis.</title>
        <authorList>
            <person name="Cui Y."/>
        </authorList>
    </citation>
    <scope>NUCLEOTIDE SEQUENCE</scope>
    <source>
        <tissue evidence="2">Adult mites</tissue>
    </source>
</reference>
<protein>
    <submittedName>
        <fullName evidence="2">Uncharacterized protein</fullName>
    </submittedName>
</protein>
<feature type="compositionally biased region" description="Polar residues" evidence="1">
    <location>
        <begin position="409"/>
        <end position="441"/>
    </location>
</feature>
<feature type="compositionally biased region" description="Low complexity" evidence="1">
    <location>
        <begin position="394"/>
        <end position="408"/>
    </location>
</feature>
<evidence type="ECO:0000256" key="1">
    <source>
        <dbReference type="SAM" id="MobiDB-lite"/>
    </source>
</evidence>
<dbReference type="EMBL" id="JAPWDV010000001">
    <property type="protein sequence ID" value="KAJ6221854.1"/>
    <property type="molecule type" value="Genomic_DNA"/>
</dbReference>
<organism evidence="2 3">
    <name type="scientific">Blomia tropicalis</name>
    <name type="common">Mite</name>
    <dbReference type="NCBI Taxonomy" id="40697"/>
    <lineage>
        <taxon>Eukaryota</taxon>
        <taxon>Metazoa</taxon>
        <taxon>Ecdysozoa</taxon>
        <taxon>Arthropoda</taxon>
        <taxon>Chelicerata</taxon>
        <taxon>Arachnida</taxon>
        <taxon>Acari</taxon>
        <taxon>Acariformes</taxon>
        <taxon>Sarcoptiformes</taxon>
        <taxon>Astigmata</taxon>
        <taxon>Glycyphagoidea</taxon>
        <taxon>Echimyopodidae</taxon>
        <taxon>Blomia</taxon>
    </lineage>
</organism>
<evidence type="ECO:0000313" key="3">
    <source>
        <dbReference type="Proteomes" id="UP001142055"/>
    </source>
</evidence>
<feature type="region of interest" description="Disordered" evidence="1">
    <location>
        <begin position="392"/>
        <end position="473"/>
    </location>
</feature>
<comment type="caution">
    <text evidence="2">The sequence shown here is derived from an EMBL/GenBank/DDBJ whole genome shotgun (WGS) entry which is preliminary data.</text>
</comment>
<evidence type="ECO:0000313" key="2">
    <source>
        <dbReference type="EMBL" id="KAJ6221854.1"/>
    </source>
</evidence>
<accession>A0A9Q0MAI1</accession>
<gene>
    <name evidence="2" type="ORF">RDWZM_000399</name>
</gene>